<dbReference type="InterPro" id="IPR002772">
    <property type="entry name" value="Glyco_hydro_3_C"/>
</dbReference>
<gene>
    <name evidence="17" type="ORF">UCRPC4_g05963</name>
</gene>
<feature type="domain" description="Fibronectin type III-like" evidence="16">
    <location>
        <begin position="747"/>
        <end position="813"/>
    </location>
</feature>
<dbReference type="SUPFAM" id="SSF51445">
    <property type="entry name" value="(Trans)glycosidases"/>
    <property type="match status" value="1"/>
</dbReference>
<dbReference type="OrthoDB" id="416222at2759"/>
<dbReference type="EMBL" id="LCWF01000163">
    <property type="protein sequence ID" value="KKY16301.1"/>
    <property type="molecule type" value="Genomic_DNA"/>
</dbReference>
<evidence type="ECO:0000256" key="8">
    <source>
        <dbReference type="ARBA" id="ARBA00023001"/>
    </source>
</evidence>
<dbReference type="GO" id="GO:0008422">
    <property type="term" value="F:beta-glucosidase activity"/>
    <property type="evidence" value="ECO:0007669"/>
    <property type="project" value="UniProtKB-EC"/>
</dbReference>
<dbReference type="SUPFAM" id="SSF52279">
    <property type="entry name" value="Beta-D-glucan exohydrolase, C-terminal domain"/>
    <property type="match status" value="1"/>
</dbReference>
<dbReference type="GO" id="GO:0005576">
    <property type="term" value="C:extracellular region"/>
    <property type="evidence" value="ECO:0007669"/>
    <property type="project" value="UniProtKB-SubCell"/>
</dbReference>
<dbReference type="SMART" id="SM01217">
    <property type="entry name" value="Fn3_like"/>
    <property type="match status" value="1"/>
</dbReference>
<evidence type="ECO:0000256" key="9">
    <source>
        <dbReference type="ARBA" id="ARBA00023180"/>
    </source>
</evidence>
<evidence type="ECO:0000256" key="10">
    <source>
        <dbReference type="ARBA" id="ARBA00023277"/>
    </source>
</evidence>
<evidence type="ECO:0000256" key="5">
    <source>
        <dbReference type="ARBA" id="ARBA00022525"/>
    </source>
</evidence>
<evidence type="ECO:0000256" key="7">
    <source>
        <dbReference type="ARBA" id="ARBA00022801"/>
    </source>
</evidence>
<protein>
    <recommendedName>
        <fullName evidence="14">beta-glucosidase</fullName>
        <ecNumber evidence="14">3.2.1.21</ecNumber>
    </recommendedName>
</protein>
<evidence type="ECO:0000256" key="3">
    <source>
        <dbReference type="ARBA" id="ARBA00004987"/>
    </source>
</evidence>
<dbReference type="Gene3D" id="3.40.50.1700">
    <property type="entry name" value="Glycoside hydrolase family 3 C-terminal domain"/>
    <property type="match status" value="1"/>
</dbReference>
<evidence type="ECO:0000259" key="16">
    <source>
        <dbReference type="SMART" id="SM01217"/>
    </source>
</evidence>
<dbReference type="InterPro" id="IPR001764">
    <property type="entry name" value="Glyco_hydro_3_N"/>
</dbReference>
<comment type="catalytic activity">
    <reaction evidence="1 14">
        <text>Hydrolysis of terminal, non-reducing beta-D-glucosyl residues with release of beta-D-glucose.</text>
        <dbReference type="EC" id="3.2.1.21"/>
    </reaction>
</comment>
<dbReference type="InterPro" id="IPR019800">
    <property type="entry name" value="Glyco_hydro_3_AS"/>
</dbReference>
<keyword evidence="6 15" id="KW-0732">Signal</keyword>
<dbReference type="Gene3D" id="2.60.40.10">
    <property type="entry name" value="Immunoglobulins"/>
    <property type="match status" value="1"/>
</dbReference>
<dbReference type="InterPro" id="IPR013783">
    <property type="entry name" value="Ig-like_fold"/>
</dbReference>
<organism evidence="17 18">
    <name type="scientific">Phaeomoniella chlamydospora</name>
    <name type="common">Phaeoacremonium chlamydosporum</name>
    <dbReference type="NCBI Taxonomy" id="158046"/>
    <lineage>
        <taxon>Eukaryota</taxon>
        <taxon>Fungi</taxon>
        <taxon>Dikarya</taxon>
        <taxon>Ascomycota</taxon>
        <taxon>Pezizomycotina</taxon>
        <taxon>Eurotiomycetes</taxon>
        <taxon>Chaetothyriomycetidae</taxon>
        <taxon>Phaeomoniellales</taxon>
        <taxon>Phaeomoniellaceae</taxon>
        <taxon>Phaeomoniella</taxon>
    </lineage>
</organism>
<evidence type="ECO:0000256" key="4">
    <source>
        <dbReference type="ARBA" id="ARBA00005336"/>
    </source>
</evidence>
<dbReference type="FunFam" id="2.60.40.10:FF:000757">
    <property type="entry name" value="Beta-glucosidase G"/>
    <property type="match status" value="1"/>
</dbReference>
<dbReference type="InterPro" id="IPR050288">
    <property type="entry name" value="Cellulose_deg_GH3"/>
</dbReference>
<dbReference type="InterPro" id="IPR036962">
    <property type="entry name" value="Glyco_hydro_3_N_sf"/>
</dbReference>
<comment type="function">
    <text evidence="13">Beta-glucosidases are one of a number of cellulolytic enzymes involved in the degradation of cellulosic biomass. Catalyzes the last step releasing glucose from the inhibitory cellobiose.</text>
</comment>
<evidence type="ECO:0000256" key="2">
    <source>
        <dbReference type="ARBA" id="ARBA00004613"/>
    </source>
</evidence>
<dbReference type="PRINTS" id="PR00133">
    <property type="entry name" value="GLHYDRLASE3"/>
</dbReference>
<keyword evidence="7 14" id="KW-0378">Hydrolase</keyword>
<dbReference type="PROSITE" id="PS00775">
    <property type="entry name" value="GLYCOSYL_HYDROL_F3"/>
    <property type="match status" value="1"/>
</dbReference>
<evidence type="ECO:0000256" key="1">
    <source>
        <dbReference type="ARBA" id="ARBA00000448"/>
    </source>
</evidence>
<keyword evidence="5" id="KW-0964">Secreted</keyword>
<dbReference type="InterPro" id="IPR017853">
    <property type="entry name" value="GH"/>
</dbReference>
<comment type="subcellular location">
    <subcellularLocation>
        <location evidence="2">Secreted</location>
    </subcellularLocation>
</comment>
<dbReference type="FunFam" id="3.40.50.1700:FF:000008">
    <property type="entry name" value="Beta-glucosidase"/>
    <property type="match status" value="1"/>
</dbReference>
<evidence type="ECO:0000256" key="11">
    <source>
        <dbReference type="ARBA" id="ARBA00023295"/>
    </source>
</evidence>
<proteinExistence type="inferred from homology"/>
<feature type="signal peptide" evidence="15">
    <location>
        <begin position="1"/>
        <end position="20"/>
    </location>
</feature>
<dbReference type="InterPro" id="IPR036881">
    <property type="entry name" value="Glyco_hydro_3_C_sf"/>
</dbReference>
<dbReference type="PANTHER" id="PTHR42715:SF5">
    <property type="entry name" value="BETA-GLUCOSIDASE M-RELATED"/>
    <property type="match status" value="1"/>
</dbReference>
<keyword evidence="12 14" id="KW-0624">Polysaccharide degradation</keyword>
<evidence type="ECO:0000313" key="18">
    <source>
        <dbReference type="Proteomes" id="UP000053317"/>
    </source>
</evidence>
<dbReference type="GO" id="GO:0030245">
    <property type="term" value="P:cellulose catabolic process"/>
    <property type="evidence" value="ECO:0007669"/>
    <property type="project" value="UniProtKB-UniPathway"/>
</dbReference>
<accession>A0A0G2E1Q4</accession>
<keyword evidence="8" id="KW-0136">Cellulose degradation</keyword>
<evidence type="ECO:0000256" key="15">
    <source>
        <dbReference type="SAM" id="SignalP"/>
    </source>
</evidence>
<dbReference type="AlphaFoldDB" id="A0A0G2E1Q4"/>
<dbReference type="FunFam" id="3.20.20.300:FF:000002">
    <property type="entry name" value="Probable beta-glucosidase"/>
    <property type="match status" value="1"/>
</dbReference>
<keyword evidence="9" id="KW-0325">Glycoprotein</keyword>
<dbReference type="Pfam" id="PF14310">
    <property type="entry name" value="Fn3-like"/>
    <property type="match status" value="1"/>
</dbReference>
<evidence type="ECO:0000256" key="6">
    <source>
        <dbReference type="ARBA" id="ARBA00022729"/>
    </source>
</evidence>
<keyword evidence="18" id="KW-1185">Reference proteome</keyword>
<evidence type="ECO:0000256" key="12">
    <source>
        <dbReference type="ARBA" id="ARBA00023326"/>
    </source>
</evidence>
<reference evidence="17 18" key="1">
    <citation type="submission" date="2015-05" db="EMBL/GenBank/DDBJ databases">
        <title>Distinctive expansion of gene families associated with plant cell wall degradation and secondary metabolism in the genomes of grapevine trunk pathogens.</title>
        <authorList>
            <person name="Lawrence D.P."/>
            <person name="Travadon R."/>
            <person name="Rolshausen P.E."/>
            <person name="Baumgartner K."/>
        </authorList>
    </citation>
    <scope>NUCLEOTIDE SEQUENCE [LARGE SCALE GENOMIC DNA]</scope>
    <source>
        <strain evidence="17">UCRPC4</strain>
    </source>
</reference>
<evidence type="ECO:0000313" key="17">
    <source>
        <dbReference type="EMBL" id="KKY16301.1"/>
    </source>
</evidence>
<keyword evidence="10 14" id="KW-0119">Carbohydrate metabolism</keyword>
<comment type="pathway">
    <text evidence="3 14">Glycan metabolism; cellulose degradation.</text>
</comment>
<dbReference type="Proteomes" id="UP000053317">
    <property type="component" value="Unassembled WGS sequence"/>
</dbReference>
<dbReference type="InterPro" id="IPR026891">
    <property type="entry name" value="Fn3-like"/>
</dbReference>
<evidence type="ECO:0000256" key="13">
    <source>
        <dbReference type="ARBA" id="ARBA00024983"/>
    </source>
</evidence>
<dbReference type="Pfam" id="PF00933">
    <property type="entry name" value="Glyco_hydro_3"/>
    <property type="match status" value="1"/>
</dbReference>
<dbReference type="EC" id="3.2.1.21" evidence="14"/>
<comment type="similarity">
    <text evidence="4 14">Belongs to the glycosyl hydrolase 3 family.</text>
</comment>
<dbReference type="Pfam" id="PF01915">
    <property type="entry name" value="Glyco_hydro_3_C"/>
    <property type="match status" value="1"/>
</dbReference>
<dbReference type="PANTHER" id="PTHR42715">
    <property type="entry name" value="BETA-GLUCOSIDASE"/>
    <property type="match status" value="1"/>
</dbReference>
<dbReference type="UniPathway" id="UPA00696"/>
<reference evidence="17 18" key="2">
    <citation type="submission" date="2015-05" db="EMBL/GenBank/DDBJ databases">
        <authorList>
            <person name="Morales-Cruz A."/>
            <person name="Amrine K.C."/>
            <person name="Cantu D."/>
        </authorList>
    </citation>
    <scope>NUCLEOTIDE SEQUENCE [LARGE SCALE GENOMIC DNA]</scope>
    <source>
        <strain evidence="17">UCRPC4</strain>
    </source>
</reference>
<comment type="caution">
    <text evidence="17">The sequence shown here is derived from an EMBL/GenBank/DDBJ whole genome shotgun (WGS) entry which is preliminary data.</text>
</comment>
<sequence>MRPSLYVLGAALQVVKLASGQNFTAAEIANLENFWSYGRSEPVYPTRKSTSCTFQVSSMLTSGTAEGEGLGDWSSAYAKAKALVAQMTNDEKNNITYGYSSTTNGCSGNIPAIGRLGFSGICLQDAGNGIRATDMVNSYASGIHVGAAWNRNLAYSRAQFMGAEFKRKGVNVALGPVVGPLGRIARGGRNWEGFSNDPYLSGILTGDTVRGLQESVIACVKHFIGNEQETLRNPPILIETYNQSVSFNVDDKTMHELYLWPFQDAIKAGAGSVMCSYNRINNSYGCQNSKALNGLLKGELGFQGFVVSDWSGQHSGVASADAGLDMAMPDSDFWMDGNLTLAVTNGSLAQSRLDDMATRILAAWYKYAELEEPGAGMPYSLLDPHPIVDARDPASKHTIFQGAVEGHVLVKNVNNALPLKAPKFLSLFGYDGIAQAWNTKDTAAWSLWSLGEANMLNYPNGTIVDGTTLQYIFLSSVDPIETGPGVALNGTMITGSGSGANTPSYIDAPFDAFQRQAYEDNTFLAWDFASQDPYVNKGSEACVVFINEQASEGWERPYVADEYSDILVENVAAQCNNTMVVIHNAGVRLVDRWIDNPNITAVIYAHLPGQDSGRALVEVMYGKQSPSGRLPYTVAKNESDYGNLLNPHLPSGDLDIFYPQINVTEGVYIDYKDFISANITPRYEFGFGLTYTTFSYSDLEVSTVSGANTDLLPSDATVIEGGVAALWDVIATVNCTVTNTGSVTAAEVAQLYLGIPGGPAKVLRGFEKHSIKQGKHATFQFDLTRRDLSTWDANSQSWILQEGTYEIFVGKSVLDIQLTGTLTI</sequence>
<dbReference type="Gene3D" id="3.20.20.300">
    <property type="entry name" value="Glycoside hydrolase, family 3, N-terminal domain"/>
    <property type="match status" value="1"/>
</dbReference>
<keyword evidence="11 14" id="KW-0326">Glycosidase</keyword>
<evidence type="ECO:0000256" key="14">
    <source>
        <dbReference type="RuleBase" id="RU361161"/>
    </source>
</evidence>
<name>A0A0G2E1Q4_PHACM</name>
<feature type="chain" id="PRO_5002543178" description="beta-glucosidase" evidence="15">
    <location>
        <begin position="21"/>
        <end position="824"/>
    </location>
</feature>